<gene>
    <name evidence="3" type="ORF">OE229_08130</name>
</gene>
<protein>
    <submittedName>
        <fullName evidence="3">DsbA family protein</fullName>
    </submittedName>
</protein>
<keyword evidence="1" id="KW-0812">Transmembrane</keyword>
<evidence type="ECO:0000256" key="1">
    <source>
        <dbReference type="SAM" id="Phobius"/>
    </source>
</evidence>
<organism evidence="3 4">
    <name type="scientific">Curtobacterium poinsettiae</name>
    <dbReference type="NCBI Taxonomy" id="159612"/>
    <lineage>
        <taxon>Bacteria</taxon>
        <taxon>Bacillati</taxon>
        <taxon>Actinomycetota</taxon>
        <taxon>Actinomycetes</taxon>
        <taxon>Micrococcales</taxon>
        <taxon>Microbacteriaceae</taxon>
        <taxon>Curtobacterium</taxon>
    </lineage>
</organism>
<evidence type="ECO:0000259" key="2">
    <source>
        <dbReference type="Pfam" id="PF13462"/>
    </source>
</evidence>
<dbReference type="KEGG" id="cpoi:OE229_08130"/>
<dbReference type="Gene3D" id="3.40.30.10">
    <property type="entry name" value="Glutaredoxin"/>
    <property type="match status" value="1"/>
</dbReference>
<keyword evidence="1" id="KW-0472">Membrane</keyword>
<reference evidence="3" key="1">
    <citation type="submission" date="2022-09" db="EMBL/GenBank/DDBJ databases">
        <title>Taxonomy of Curtobacterium flaccumfaciens.</title>
        <authorList>
            <person name="Osdaghi E."/>
            <person name="Taghavi S.M."/>
            <person name="Hamidizade M."/>
            <person name="Abachi H."/>
            <person name="Fazliarab A."/>
            <person name="Baeyen S."/>
            <person name="Portier P."/>
            <person name="Van Vaerenbergh J."/>
            <person name="Jacques M.-A."/>
        </authorList>
    </citation>
    <scope>NUCLEOTIDE SEQUENCE</scope>
    <source>
        <strain evidence="3">AGQB46</strain>
    </source>
</reference>
<dbReference type="AlphaFoldDB" id="A0A9Q9T544"/>
<accession>A0A9Q9T544</accession>
<dbReference type="Pfam" id="PF13462">
    <property type="entry name" value="Thioredoxin_4"/>
    <property type="match status" value="1"/>
</dbReference>
<dbReference type="EMBL" id="CP106879">
    <property type="protein sequence ID" value="UYC82414.1"/>
    <property type="molecule type" value="Genomic_DNA"/>
</dbReference>
<feature type="domain" description="Thioredoxin-like fold" evidence="2">
    <location>
        <begin position="106"/>
        <end position="264"/>
    </location>
</feature>
<keyword evidence="1" id="KW-1133">Transmembrane helix</keyword>
<dbReference type="Proteomes" id="UP001062223">
    <property type="component" value="Chromosome"/>
</dbReference>
<dbReference type="SUPFAM" id="SSF52833">
    <property type="entry name" value="Thioredoxin-like"/>
    <property type="match status" value="1"/>
</dbReference>
<dbReference type="InterPro" id="IPR036249">
    <property type="entry name" value="Thioredoxin-like_sf"/>
</dbReference>
<dbReference type="CDD" id="cd02972">
    <property type="entry name" value="DsbA_family"/>
    <property type="match status" value="1"/>
</dbReference>
<feature type="transmembrane region" description="Helical" evidence="1">
    <location>
        <begin position="35"/>
        <end position="56"/>
    </location>
</feature>
<sequence length="287" mass="30313">MSEIESSSARRLAARERARAARAAEQSRRRRRRTLGISGIIVGGLAVVAVVVLVIANSVQPAGPGPRNAASDGVLLTGVHGRIVPVETRAVPDGGTPTPTEQDGSKTAITIYADYMCPYCNQFETAQMPRIRQWVEDGTATLELHPLGLLDRVSLGSRYSTRSAAAAACVADHDPDAFLAFNTSLYDHQPSESTRGLTNDELASLAREAGATDPAVPPCITGQDFAGWVADATNRAMNDPVPNSSLDGITSTPTIIVDGEQYNADGATLLADVDAFAAFVREHSRAS</sequence>
<proteinExistence type="predicted"/>
<name>A0A9Q9T544_9MICO</name>
<dbReference type="InterPro" id="IPR012336">
    <property type="entry name" value="Thioredoxin-like_fold"/>
</dbReference>
<dbReference type="RefSeq" id="WP_263345224.1">
    <property type="nucleotide sequence ID" value="NZ_CP106879.1"/>
</dbReference>
<evidence type="ECO:0000313" key="4">
    <source>
        <dbReference type="Proteomes" id="UP001062223"/>
    </source>
</evidence>
<evidence type="ECO:0000313" key="3">
    <source>
        <dbReference type="EMBL" id="UYC82414.1"/>
    </source>
</evidence>